<keyword evidence="5 7" id="KW-1133">Transmembrane helix</keyword>
<evidence type="ECO:0000256" key="7">
    <source>
        <dbReference type="SAM" id="Phobius"/>
    </source>
</evidence>
<dbReference type="RefSeq" id="WP_012386194.1">
    <property type="nucleotide sequence ID" value="NC_010581.1"/>
</dbReference>
<dbReference type="HOGENOM" id="CLU_049294_1_0_5"/>
<evidence type="ECO:0000313" key="8">
    <source>
        <dbReference type="EMBL" id="ACB96846.1"/>
    </source>
</evidence>
<dbReference type="PANTHER" id="PTHR43141:SF4">
    <property type="entry name" value="CYTOCHROME BD2 SUBUNIT II"/>
    <property type="match status" value="1"/>
</dbReference>
<dbReference type="GO" id="GO:0016682">
    <property type="term" value="F:oxidoreductase activity, acting on diphenols and related substances as donors, oxygen as acceptor"/>
    <property type="evidence" value="ECO:0007669"/>
    <property type="project" value="TreeGrafter"/>
</dbReference>
<feature type="transmembrane region" description="Helical" evidence="7">
    <location>
        <begin position="12"/>
        <end position="39"/>
    </location>
</feature>
<dbReference type="eggNOG" id="COG1294">
    <property type="taxonomic scope" value="Bacteria"/>
</dbReference>
<keyword evidence="4 7" id="KW-0812">Transmembrane</keyword>
<evidence type="ECO:0000256" key="3">
    <source>
        <dbReference type="ARBA" id="ARBA00022475"/>
    </source>
</evidence>
<keyword evidence="9" id="KW-1185">Reference proteome</keyword>
<feature type="transmembrane region" description="Helical" evidence="7">
    <location>
        <begin position="160"/>
        <end position="183"/>
    </location>
</feature>
<evidence type="ECO:0000256" key="6">
    <source>
        <dbReference type="ARBA" id="ARBA00023136"/>
    </source>
</evidence>
<proteinExistence type="inferred from homology"/>
<feature type="transmembrane region" description="Helical" evidence="7">
    <location>
        <begin position="195"/>
        <end position="214"/>
    </location>
</feature>
<feature type="transmembrane region" description="Helical" evidence="7">
    <location>
        <begin position="303"/>
        <end position="326"/>
    </location>
</feature>
<comment type="subcellular location">
    <subcellularLocation>
        <location evidence="1">Cell membrane</location>
        <topology evidence="1">Multi-pass membrane protein</topology>
    </subcellularLocation>
</comment>
<dbReference type="GO" id="GO:0009055">
    <property type="term" value="F:electron transfer activity"/>
    <property type="evidence" value="ECO:0007669"/>
    <property type="project" value="TreeGrafter"/>
</dbReference>
<feature type="transmembrane region" description="Helical" evidence="7">
    <location>
        <begin position="115"/>
        <end position="140"/>
    </location>
</feature>
<comment type="similarity">
    <text evidence="2">Belongs to the cytochrome ubiquinol oxidase subunit 2 family.</text>
</comment>
<accession>B2IDR4</accession>
<evidence type="ECO:0000256" key="1">
    <source>
        <dbReference type="ARBA" id="ARBA00004651"/>
    </source>
</evidence>
<keyword evidence="3" id="KW-1003">Cell membrane</keyword>
<dbReference type="EMBL" id="CP001016">
    <property type="protein sequence ID" value="ACB96846.1"/>
    <property type="molecule type" value="Genomic_DNA"/>
</dbReference>
<reference evidence="9" key="1">
    <citation type="submission" date="2008-03" db="EMBL/GenBank/DDBJ databases">
        <title>Complete sequence of chromosome of Beijerinckia indica subsp. indica ATCC 9039.</title>
        <authorList>
            <consortium name="US DOE Joint Genome Institute"/>
            <person name="Copeland A."/>
            <person name="Lucas S."/>
            <person name="Lapidus A."/>
            <person name="Glavina del Rio T."/>
            <person name="Dalin E."/>
            <person name="Tice H."/>
            <person name="Bruce D."/>
            <person name="Goodwin L."/>
            <person name="Pitluck S."/>
            <person name="LaButti K."/>
            <person name="Schmutz J."/>
            <person name="Larimer F."/>
            <person name="Land M."/>
            <person name="Hauser L."/>
            <person name="Kyrpides N."/>
            <person name="Mikhailova N."/>
            <person name="Dunfield P.F."/>
            <person name="Dedysh S.N."/>
            <person name="Liesack W."/>
            <person name="Saw J.H."/>
            <person name="Alam M."/>
            <person name="Chen Y."/>
            <person name="Murrell J.C."/>
            <person name="Richardson P."/>
        </authorList>
    </citation>
    <scope>NUCLEOTIDE SEQUENCE [LARGE SCALE GENOMIC DNA]</scope>
    <source>
        <strain evidence="9">ATCC 9039 / DSM 1715 / NCIMB 8712</strain>
    </source>
</reference>
<dbReference type="Proteomes" id="UP000001695">
    <property type="component" value="Chromosome"/>
</dbReference>
<keyword evidence="6 7" id="KW-0472">Membrane</keyword>
<reference evidence="8 9" key="2">
    <citation type="journal article" date="2010" name="J. Bacteriol.">
        <title>Complete genome sequence of Beijerinckia indica subsp. indica.</title>
        <authorList>
            <person name="Tamas I."/>
            <person name="Dedysh S.N."/>
            <person name="Liesack W."/>
            <person name="Stott M.B."/>
            <person name="Alam M."/>
            <person name="Murrell J.C."/>
            <person name="Dunfield P.F."/>
        </authorList>
    </citation>
    <scope>NUCLEOTIDE SEQUENCE [LARGE SCALE GENOMIC DNA]</scope>
    <source>
        <strain evidence="9">ATCC 9039 / DSM 1715 / NCIMB 8712</strain>
    </source>
</reference>
<organism evidence="8 9">
    <name type="scientific">Beijerinckia indica subsp. indica (strain ATCC 9039 / DSM 1715 / NCIMB 8712)</name>
    <dbReference type="NCBI Taxonomy" id="395963"/>
    <lineage>
        <taxon>Bacteria</taxon>
        <taxon>Pseudomonadati</taxon>
        <taxon>Pseudomonadota</taxon>
        <taxon>Alphaproteobacteria</taxon>
        <taxon>Hyphomicrobiales</taxon>
        <taxon>Beijerinckiaceae</taxon>
        <taxon>Beijerinckia</taxon>
    </lineage>
</organism>
<sequence length="337" mass="36668">MTGLEPYLPLIWAGILATAVGLYVILDGFDLGLGILFFTTRDETARDDMMSSVAPFWDGNETWLVLGGGGLLAAFPLAYSIIMPALYIPIILMLLALILRGVAFEFRWAAKPWHGFWDVAFAGGSTLAALAQGFVLGGLIQGITVKDNAFAGGPFDWFSPFALLCGFGLVAGYGLLACCWLLMKTSGGLAAHARRLALPFLLAVVFCAAVVSIWTPLRYPAIAERWFSTPNIFYLWPLPAATGALAFLVFRALRRGDDFIPFFGVVGIFLLCFAGLAISAYPYLVPHSIDLWQAAGAPESLKFMLIGVSILLPVILGYTIFVYWTFRGRLRVGEGYH</sequence>
<dbReference type="GO" id="GO:0005886">
    <property type="term" value="C:plasma membrane"/>
    <property type="evidence" value="ECO:0007669"/>
    <property type="project" value="UniProtKB-SubCell"/>
</dbReference>
<feature type="transmembrane region" description="Helical" evidence="7">
    <location>
        <begin position="234"/>
        <end position="253"/>
    </location>
</feature>
<gene>
    <name evidence="8" type="ordered locus">Bind_3287</name>
</gene>
<dbReference type="OrthoDB" id="9776710at2"/>
<evidence type="ECO:0000313" key="9">
    <source>
        <dbReference type="Proteomes" id="UP000001695"/>
    </source>
</evidence>
<dbReference type="NCBIfam" id="TIGR00203">
    <property type="entry name" value="cydB"/>
    <property type="match status" value="1"/>
</dbReference>
<dbReference type="GO" id="GO:0019646">
    <property type="term" value="P:aerobic electron transport chain"/>
    <property type="evidence" value="ECO:0007669"/>
    <property type="project" value="TreeGrafter"/>
</dbReference>
<dbReference type="STRING" id="395963.Bind_3287"/>
<evidence type="ECO:0000256" key="5">
    <source>
        <dbReference type="ARBA" id="ARBA00022989"/>
    </source>
</evidence>
<dbReference type="KEGG" id="bid:Bind_3287"/>
<dbReference type="AlphaFoldDB" id="B2IDR4"/>
<feature type="transmembrane region" description="Helical" evidence="7">
    <location>
        <begin position="260"/>
        <end position="283"/>
    </location>
</feature>
<dbReference type="InterPro" id="IPR003317">
    <property type="entry name" value="Cyt-d_oxidase_su2"/>
</dbReference>
<feature type="transmembrane region" description="Helical" evidence="7">
    <location>
        <begin position="85"/>
        <end position="103"/>
    </location>
</feature>
<protein>
    <submittedName>
        <fullName evidence="8">Cytochrome d ubiquinol oxidase, subunit II</fullName>
    </submittedName>
</protein>
<dbReference type="GO" id="GO:0070069">
    <property type="term" value="C:cytochrome complex"/>
    <property type="evidence" value="ECO:0007669"/>
    <property type="project" value="TreeGrafter"/>
</dbReference>
<dbReference type="Pfam" id="PF02322">
    <property type="entry name" value="Cyt_bd_oxida_II"/>
    <property type="match status" value="1"/>
</dbReference>
<evidence type="ECO:0000256" key="4">
    <source>
        <dbReference type="ARBA" id="ARBA00022692"/>
    </source>
</evidence>
<evidence type="ECO:0000256" key="2">
    <source>
        <dbReference type="ARBA" id="ARBA00007543"/>
    </source>
</evidence>
<name>B2IDR4_BEII9</name>
<dbReference type="PANTHER" id="PTHR43141">
    <property type="entry name" value="CYTOCHROME BD2 SUBUNIT II"/>
    <property type="match status" value="1"/>
</dbReference>